<evidence type="ECO:0000256" key="3">
    <source>
        <dbReference type="ARBA" id="ARBA00022670"/>
    </source>
</evidence>
<dbReference type="EMBL" id="WHWB01032219">
    <property type="protein sequence ID" value="KAJ7426406.1"/>
    <property type="molecule type" value="Genomic_DNA"/>
</dbReference>
<gene>
    <name evidence="6" type="ORF">WISP_16033</name>
</gene>
<dbReference type="Proteomes" id="UP001145742">
    <property type="component" value="Unassembled WGS sequence"/>
</dbReference>
<dbReference type="SUPFAM" id="SSF53474">
    <property type="entry name" value="alpha/beta-Hydrolases"/>
    <property type="match status" value="1"/>
</dbReference>
<dbReference type="Gene3D" id="3.40.50.720">
    <property type="entry name" value="NAD(P)-binding Rossmann-like Domain"/>
    <property type="match status" value="2"/>
</dbReference>
<sequence length="1227" mass="137029">MGELNIRSVLVTGANRGIGLGLVQHLLGLPKPPQWVFAGCRDPKGQRAQELQNLASKHPNLVIIPLEVADPSSIKAAAAKVGEHLGGSGLNLLINNAGILKLTSVDTEKLETMNEVYTTNTVGPLLLGQAFLPLLKKAAQGSPGSGMSCSKAAIVNMSSSAGSIEDVFLWELAHVVSYRCSKAALNMLTKCQSLAYKEHGILCVALHPGWVITDMGVLGSFKPPVTVDASVQGMLKVLSSISEKETGTFLDWEGKELQNLAAKHPNLVIIPLEVTDPTSIKAAAARVEEQLGGSGLNILINNAGSAQPRTLDNETLETMTQTYTINTVGPMLLGQAFLPLLKKAAQGSPGSGLSCSKAAIINMSSYAGSIEDVYVWDFGQVVSYRCSKAALNMLTKCQSLAYKEHGILCVTLHPGWVQTDMGGSGSFKPPLTVDASVQGMLKVLSSLSEKETGTFLDWEGKVLPWPWSHPVCLDLVPSPDSHAELTLNSSFQKRNYIRKGPLCPTGNPPCQPSLYPPVLSSHMQTHPSLLFPGRKKPTSQFWLFNVLFPPTTTPEAPPTNSTPPVVLVPGCLGNQLEAKLDKPDVVNWMCYRKTEDYFTIWLNLNTFLPVGVDCWIDNTRVVYNRTSRKMSNAPGVHIRVPGFGKTYSVEYLDQSKLAGYLHTLVQNLVNNGYVRDQTVRAAPYDWRVGPQDQPEYFQNLKALIEEMHDKYQRRVFLIGHSMGNLHVLYFLLQQTQAWKDQYIGGFISLGAPWGGSVKPLRILASGDNQGIPLMSNIKLREEQRMTTTNPWMFPTTLAWPESHVFISTPSRNYTYHDYQHFFTDVNLEDGWYMWEDMKDLLKDLPPPGVDMYCLYGTGFPTPETYIYDERFPFEDPVDIIYGDGDDSVNTRSLELCKRWRNQQKQKVYVQELRGAHHLGMVFSNLTLSYINEILLGSHQEQGEPGEAIRIIRTVLEKYGTYESFEVATGGRLLSKCQIWSVIRKYMQKEGCVGEVVVQLTDDLLSQAVMMVEDSRPTLAINLTGARQHWLEGMLRHEIGTHYIRGVNNTRQPWHSSEGRKQYSLKPANPTEEGLASLHSVLFRKQPFLWRAALLYYTIERASRLSFSALFQDLEQYVQDAGVRWEYCVRAKRGQTDTSQPGCFSKDQVYLDGILRILRHRQTIDFPLLAALGKVSYEDVNRLKKFGVLEKARIPHFMQDLERYMKQLDHIVTTNGLNEEELEQLLPD</sequence>
<keyword evidence="3" id="KW-0645">Protease</keyword>
<keyword evidence="4" id="KW-0378">Hydrolase</keyword>
<dbReference type="Pfam" id="PF00106">
    <property type="entry name" value="adh_short"/>
    <property type="match status" value="2"/>
</dbReference>
<comment type="similarity">
    <text evidence="2">Belongs to the AB hydrolase superfamily. Lipase family.</text>
</comment>
<dbReference type="InterPro" id="IPR003386">
    <property type="entry name" value="LACT/PDAT_acylTrfase"/>
</dbReference>
<dbReference type="SMART" id="SM01154">
    <property type="entry name" value="DUF1704"/>
    <property type="match status" value="1"/>
</dbReference>
<evidence type="ECO:0000256" key="5">
    <source>
        <dbReference type="ARBA" id="ARBA00023049"/>
    </source>
</evidence>
<dbReference type="Gene3D" id="3.40.50.1820">
    <property type="entry name" value="alpha/beta hydrolase"/>
    <property type="match status" value="3"/>
</dbReference>
<accession>A0ABQ9DR49</accession>
<name>A0ABQ9DR49_9PASS</name>
<protein>
    <submittedName>
        <fullName evidence="6">Uncharacterized protein</fullName>
    </submittedName>
</protein>
<dbReference type="InterPro" id="IPR012548">
    <property type="entry name" value="MATCAP"/>
</dbReference>
<evidence type="ECO:0000313" key="6">
    <source>
        <dbReference type="EMBL" id="KAJ7426406.1"/>
    </source>
</evidence>
<proteinExistence type="inferred from homology"/>
<dbReference type="CDD" id="cd05325">
    <property type="entry name" value="carb_red_sniffer_like_SDR_c"/>
    <property type="match status" value="2"/>
</dbReference>
<dbReference type="PRINTS" id="PR00081">
    <property type="entry name" value="GDHRDH"/>
</dbReference>
<comment type="cofactor">
    <cofactor evidence="1">
        <name>Zn(2+)</name>
        <dbReference type="ChEBI" id="CHEBI:29105"/>
    </cofactor>
</comment>
<organism evidence="6 7">
    <name type="scientific">Willisornis vidua</name>
    <name type="common">Xingu scale-backed antbird</name>
    <dbReference type="NCBI Taxonomy" id="1566151"/>
    <lineage>
        <taxon>Eukaryota</taxon>
        <taxon>Metazoa</taxon>
        <taxon>Chordata</taxon>
        <taxon>Craniata</taxon>
        <taxon>Vertebrata</taxon>
        <taxon>Euteleostomi</taxon>
        <taxon>Archelosauria</taxon>
        <taxon>Archosauria</taxon>
        <taxon>Dinosauria</taxon>
        <taxon>Saurischia</taxon>
        <taxon>Theropoda</taxon>
        <taxon>Coelurosauria</taxon>
        <taxon>Aves</taxon>
        <taxon>Neognathae</taxon>
        <taxon>Neoaves</taxon>
        <taxon>Telluraves</taxon>
        <taxon>Australaves</taxon>
        <taxon>Passeriformes</taxon>
        <taxon>Thamnophilidae</taxon>
        <taxon>Willisornis</taxon>
    </lineage>
</organism>
<dbReference type="SUPFAM" id="SSF51735">
    <property type="entry name" value="NAD(P)-binding Rossmann-fold domains"/>
    <property type="match status" value="2"/>
</dbReference>
<dbReference type="Pfam" id="PF08014">
    <property type="entry name" value="MATCAP"/>
    <property type="match status" value="1"/>
</dbReference>
<evidence type="ECO:0000256" key="4">
    <source>
        <dbReference type="ARBA" id="ARBA00022801"/>
    </source>
</evidence>
<dbReference type="InterPro" id="IPR029058">
    <property type="entry name" value="AB_hydrolase_fold"/>
</dbReference>
<reference evidence="6" key="1">
    <citation type="submission" date="2019-10" db="EMBL/GenBank/DDBJ databases">
        <authorList>
            <person name="Soares A.E.R."/>
            <person name="Aleixo A."/>
            <person name="Schneider P."/>
            <person name="Miyaki C.Y."/>
            <person name="Schneider M.P."/>
            <person name="Mello C."/>
            <person name="Vasconcelos A.T.R."/>
        </authorList>
    </citation>
    <scope>NUCLEOTIDE SEQUENCE</scope>
    <source>
        <tissue evidence="6">Muscle</tissue>
    </source>
</reference>
<dbReference type="Pfam" id="PF02450">
    <property type="entry name" value="LCAT"/>
    <property type="match status" value="1"/>
</dbReference>
<dbReference type="PANTHER" id="PTHR43544:SF38">
    <property type="entry name" value="C-FACTOR-RELATED"/>
    <property type="match status" value="1"/>
</dbReference>
<evidence type="ECO:0000256" key="2">
    <source>
        <dbReference type="ARBA" id="ARBA00010701"/>
    </source>
</evidence>
<dbReference type="InterPro" id="IPR002347">
    <property type="entry name" value="SDR_fam"/>
</dbReference>
<dbReference type="InterPro" id="IPR051468">
    <property type="entry name" value="Fungal_SecMetab_SDRs"/>
</dbReference>
<keyword evidence="5" id="KW-0482">Metalloprotease</keyword>
<evidence type="ECO:0000256" key="1">
    <source>
        <dbReference type="ARBA" id="ARBA00001947"/>
    </source>
</evidence>
<keyword evidence="7" id="KW-1185">Reference proteome</keyword>
<comment type="caution">
    <text evidence="6">The sequence shown here is derived from an EMBL/GenBank/DDBJ whole genome shotgun (WGS) entry which is preliminary data.</text>
</comment>
<dbReference type="PANTHER" id="PTHR43544">
    <property type="entry name" value="SHORT-CHAIN DEHYDROGENASE/REDUCTASE"/>
    <property type="match status" value="1"/>
</dbReference>
<evidence type="ECO:0000313" key="7">
    <source>
        <dbReference type="Proteomes" id="UP001145742"/>
    </source>
</evidence>
<dbReference type="InterPro" id="IPR036291">
    <property type="entry name" value="NAD(P)-bd_dom_sf"/>
</dbReference>